<accession>A0A9P0GFU3</accession>
<dbReference type="OrthoDB" id="6349457at2759"/>
<feature type="region of interest" description="Disordered" evidence="1">
    <location>
        <begin position="1"/>
        <end position="20"/>
    </location>
</feature>
<keyword evidence="3" id="KW-1185">Reference proteome</keyword>
<reference evidence="2" key="1">
    <citation type="submission" date="2022-01" db="EMBL/GenBank/DDBJ databases">
        <authorList>
            <person name="King R."/>
        </authorList>
    </citation>
    <scope>NUCLEOTIDE SEQUENCE</scope>
</reference>
<evidence type="ECO:0000313" key="2">
    <source>
        <dbReference type="EMBL" id="CAH1107722.1"/>
    </source>
</evidence>
<organism evidence="2 3">
    <name type="scientific">Psylliodes chrysocephalus</name>
    <dbReference type="NCBI Taxonomy" id="3402493"/>
    <lineage>
        <taxon>Eukaryota</taxon>
        <taxon>Metazoa</taxon>
        <taxon>Ecdysozoa</taxon>
        <taxon>Arthropoda</taxon>
        <taxon>Hexapoda</taxon>
        <taxon>Insecta</taxon>
        <taxon>Pterygota</taxon>
        <taxon>Neoptera</taxon>
        <taxon>Endopterygota</taxon>
        <taxon>Coleoptera</taxon>
        <taxon>Polyphaga</taxon>
        <taxon>Cucujiformia</taxon>
        <taxon>Chrysomeloidea</taxon>
        <taxon>Chrysomelidae</taxon>
        <taxon>Galerucinae</taxon>
        <taxon>Alticini</taxon>
        <taxon>Psylliodes</taxon>
    </lineage>
</organism>
<sequence length="136" mass="15281">MLSDSESEDDPFGGTGTDSDEDYVGLITNITLTSKDHFQQTRLQMILMRKFKALELTLSCCKTSEDGSDQIPGILENTPQRGKKGLVRKQSWKRNIQKARRTKGKPYINVAGIHKPGKHIGSNCHCKLKCFDEIVQ</sequence>
<feature type="compositionally biased region" description="Acidic residues" evidence="1">
    <location>
        <begin position="1"/>
        <end position="11"/>
    </location>
</feature>
<proteinExistence type="predicted"/>
<evidence type="ECO:0000313" key="3">
    <source>
        <dbReference type="Proteomes" id="UP001153636"/>
    </source>
</evidence>
<evidence type="ECO:0000256" key="1">
    <source>
        <dbReference type="SAM" id="MobiDB-lite"/>
    </source>
</evidence>
<dbReference type="EMBL" id="OV651815">
    <property type="protein sequence ID" value="CAH1107722.1"/>
    <property type="molecule type" value="Genomic_DNA"/>
</dbReference>
<dbReference type="Proteomes" id="UP001153636">
    <property type="component" value="Chromosome 3"/>
</dbReference>
<dbReference type="AlphaFoldDB" id="A0A9P0GFU3"/>
<name>A0A9P0GFU3_9CUCU</name>
<gene>
    <name evidence="2" type="ORF">PSYICH_LOCUS8891</name>
</gene>
<protein>
    <submittedName>
        <fullName evidence="2">Uncharacterized protein</fullName>
    </submittedName>
</protein>